<gene>
    <name evidence="8" type="primary">LOC18599624</name>
</gene>
<evidence type="ECO:0000256" key="4">
    <source>
        <dbReference type="ARBA" id="ARBA00022840"/>
    </source>
</evidence>
<dbReference type="FunFam" id="3.40.50.300:FF:001091">
    <property type="entry name" value="Probable disease resistance protein At1g61300"/>
    <property type="match status" value="1"/>
</dbReference>
<evidence type="ECO:0000256" key="5">
    <source>
        <dbReference type="SAM" id="Coils"/>
    </source>
</evidence>
<organism evidence="7 8">
    <name type="scientific">Theobroma cacao</name>
    <name type="common">Cacao</name>
    <name type="synonym">Cocoa</name>
    <dbReference type="NCBI Taxonomy" id="3641"/>
    <lineage>
        <taxon>Eukaryota</taxon>
        <taxon>Viridiplantae</taxon>
        <taxon>Streptophyta</taxon>
        <taxon>Embryophyta</taxon>
        <taxon>Tracheophyta</taxon>
        <taxon>Spermatophyta</taxon>
        <taxon>Magnoliopsida</taxon>
        <taxon>eudicotyledons</taxon>
        <taxon>Gunneridae</taxon>
        <taxon>Pentapetalae</taxon>
        <taxon>rosids</taxon>
        <taxon>malvids</taxon>
        <taxon>Malvales</taxon>
        <taxon>Malvaceae</taxon>
        <taxon>Byttnerioideae</taxon>
        <taxon>Theobroma</taxon>
    </lineage>
</organism>
<feature type="domain" description="AAA+ ATPase" evidence="6">
    <location>
        <begin position="176"/>
        <end position="315"/>
    </location>
</feature>
<dbReference type="SUPFAM" id="SSF52540">
    <property type="entry name" value="P-loop containing nucleoside triphosphate hydrolases"/>
    <property type="match status" value="1"/>
</dbReference>
<dbReference type="PRINTS" id="PR00364">
    <property type="entry name" value="DISEASERSIST"/>
</dbReference>
<reference evidence="7" key="1">
    <citation type="journal article" date="1997" name="Nucleic Acids Res.">
        <title>tRNAscan-SE: a program for improved detection of transfer RNA genes in genomic sequence.</title>
        <authorList>
            <person name="Lowe T.M."/>
            <person name="Eddy S.R."/>
        </authorList>
    </citation>
    <scope>NUCLEOTIDE SEQUENCE [LARGE SCALE GENOMIC DNA]</scope>
    <source>
        <strain evidence="7">r\B97-61/B2</strain>
    </source>
</reference>
<dbReference type="InterPro" id="IPR027417">
    <property type="entry name" value="P-loop_NTPase"/>
</dbReference>
<evidence type="ECO:0000256" key="1">
    <source>
        <dbReference type="ARBA" id="ARBA00008894"/>
    </source>
</evidence>
<dbReference type="GO" id="GO:0043531">
    <property type="term" value="F:ADP binding"/>
    <property type="evidence" value="ECO:0007669"/>
    <property type="project" value="InterPro"/>
</dbReference>
<dbReference type="GO" id="GO:0006952">
    <property type="term" value="P:defense response"/>
    <property type="evidence" value="ECO:0007669"/>
    <property type="project" value="UniProtKB-KW"/>
</dbReference>
<dbReference type="PANTHER" id="PTHR33463:SF174">
    <property type="entry name" value="DOMAIN-CONTAINING DISEASE RESISTANCE PROTEIN, PUTATIVE-RELATED"/>
    <property type="match status" value="1"/>
</dbReference>
<dbReference type="Gramene" id="Tc05v2_t018810.1">
    <property type="protein sequence ID" value="Tc05v2_p018810.1"/>
    <property type="gene ID" value="Tc05v2_g018810"/>
</dbReference>
<evidence type="ECO:0000256" key="2">
    <source>
        <dbReference type="ARBA" id="ARBA00022741"/>
    </source>
</evidence>
<evidence type="ECO:0000259" key="6">
    <source>
        <dbReference type="SMART" id="SM00382"/>
    </source>
</evidence>
<dbReference type="InterPro" id="IPR002182">
    <property type="entry name" value="NB-ARC"/>
</dbReference>
<keyword evidence="5" id="KW-0175">Coiled coil</keyword>
<evidence type="ECO:0000313" key="7">
    <source>
        <dbReference type="Proteomes" id="UP000694886"/>
    </source>
</evidence>
<evidence type="ECO:0000256" key="3">
    <source>
        <dbReference type="ARBA" id="ARBA00022821"/>
    </source>
</evidence>
<evidence type="ECO:0000313" key="8">
    <source>
        <dbReference type="RefSeq" id="XP_017976019.1"/>
    </source>
</evidence>
<accession>A0AB32WEI7</accession>
<proteinExistence type="inferred from homology"/>
<dbReference type="InterPro" id="IPR057135">
    <property type="entry name" value="At4g27190-like_LRR"/>
</dbReference>
<dbReference type="GO" id="GO:0005524">
    <property type="term" value="F:ATP binding"/>
    <property type="evidence" value="ECO:0007669"/>
    <property type="project" value="UniProtKB-KW"/>
</dbReference>
<keyword evidence="4" id="KW-0067">ATP-binding</keyword>
<sequence length="1864" mass="214314">MEIPTGSAGNLVSEIAKFMFLQIKRRISYVFHHQRRVETFEEKVQRLKERRDRVQHDVNAAKRNAEKIEIGVENWLIEVDKIINERAKEMKDLEDKARNKCFIGLCPNFKSRYQLSKESEKDANAVDELLQQGEFDKVSYRDLPRAIVDASPKDFEAFDSRKQVFNEIMEVLKHPSINIIGVYGTGGVGKTTLVKEVAKKVKGDKLCDVVVMADVTQTLDIQKMQDQIAESLGLKLEEKSVAIRASRLHERLKEEKKILVVLDDIWARLDLKEVGIPIADEHEGCNILLTSRDLNVLLNGMDAQKTFLIDVLKEEEAWDLFKKMAGNSAESPELRSIATKVAEKCAGLPIAISTVARALRNKALFEWKDALRQLQRPSSSNFCGVPADAYAAIELSYNHLKDEELKQAFLLCSLLGHNALIQDMLKYSMGLGLFSSVNTVEEARDRLLTVVSNLKTSCLLLDSYTDQCFDMHDLIRDVAISIASRENRVFALNKEDVQKDWPNVEAMKNCDKISLRYASISKLPDQLKCPKLTFFYMGSRDPSMEMPTNFFNETKNLKVLDLTKMHFLSLPSSISLLSNLGTLCLDQCVLGDIAIIGELKNLEILSLLKSHIEMLPKEIGQLIKLKLLDLTGCTKLKIILPNILSSLSRLEELYMGNSFVQWETEGHTQRSNASLAEFKALSCLTALDVHIPNAKIIPRDLFFEKLQRYKIFIGEAWDWDGQIEYSTLKLQLNTSIRYLNYGLKMLLNKVEHLHLYEMTGVKILLFESEHKECFRQLKNLHIQNGAMIQYIIKHIDVDKIEFLQLHSLTLHGLPKLVSFCSGCDDSTSISPKELPLFNDKIMFPKLEKLKLSSINIERIWHYQLPSGSYSMQNLTSLIIEGCDNLKHVLSCFMAECLQQLKSFEVIDCRCIQEIVATEEIKEDGKRATISFPLLNSLKLKALQKLIGFCHENYFLEFPSLKILEIEHCLKLKGFINKSMSKDITIGSTTEALFNEQVAFPNLEKVTISHLRNVKRLGFNQFHADSFYKMKELKVEYCDELLNIFQSFVLGAFQRLEILRVTDCGSLEEVFEHQVHGLEIKDTCDVALQLKEMYLFRLPKLKHVWNKDPQGNISFQALRVVDVWKCWSLKSLFPFSIAKGLPQLESLEITSSGVEEIVSKNEGLEQEIRFEFNQLSFLSLWNLTNLKCFYSGRHTTVWPALKNLKTHRCGKIKILGQLESHIQQPLFHIEKVIPQLEEVSFSSDEIAMICGDQFSENFFCHIKVLQVTCYLSESAVFPFSFLQRFYNLEKLELFSCNFKELSPYERNVGEEKEVWMLPKFKKLKLRYLHKVTHLWKQESPLGHICASLETLEVWNCDSLINLGSSSASFENLTTLDVWKCKGIVKLITSPKAQSLVRLVKMKITKCKMMKEVVASEGDDEATDEIIFRGLKCLELRCLASLRSFCSGNYTFKFPSLERVIVSQCPRLNSFCHGALSTPKLHRVQLVPTHYKGRWVGDLNATIEQLHEEKVGYRSLKHLKSSKFPELVDIWNRNPQEILDLKSLEFLEFCNFNNLGCIFNLYMAVSLVRLQQLEIKKCNKMEAVIKEERSVLDEEARLDKIAIFPLLKSIFIECCPDLTSFYLGSPALIECPSLEIIEVARCPNMTTFVSIFPRPKEKQAILGDAIERNEDDPDILTGFFCDKVAFPNLEKVRISHLRYVKRLWYNQLHADSFCKMKELKVQYCDELLNMFPSHVLRVFLRLEILTITDCDSLKEVFELQAQGLEIKDKCDVAFQLKEMRLFRLPKLKHVWNNDPHGSISFQNLRGVHVFQCWSLKSLFPFSIAKGLPQLKRLLVQECGLEEIVSKNEGLEQEIWFEFNQLSFLKL</sequence>
<protein>
    <submittedName>
        <fullName evidence="8">Uncharacterized protein LOC18599624</fullName>
    </submittedName>
</protein>
<dbReference type="GeneID" id="18599624"/>
<dbReference type="InterPro" id="IPR003593">
    <property type="entry name" value="AAA+_ATPase"/>
</dbReference>
<dbReference type="Gene3D" id="3.80.10.10">
    <property type="entry name" value="Ribonuclease Inhibitor"/>
    <property type="match status" value="6"/>
</dbReference>
<feature type="coiled-coil region" evidence="5">
    <location>
        <begin position="30"/>
        <end position="64"/>
    </location>
</feature>
<dbReference type="Pfam" id="PF23247">
    <property type="entry name" value="LRR_RPS2"/>
    <property type="match status" value="5"/>
</dbReference>
<dbReference type="InterPro" id="IPR042197">
    <property type="entry name" value="Apaf_helical"/>
</dbReference>
<dbReference type="KEGG" id="tcc:18599624"/>
<name>A0AB32WEI7_THECC</name>
<dbReference type="RefSeq" id="XP_017976019.1">
    <property type="nucleotide sequence ID" value="XM_018120530.1"/>
</dbReference>
<dbReference type="InterPro" id="IPR050905">
    <property type="entry name" value="Plant_NBS-LRR"/>
</dbReference>
<comment type="similarity">
    <text evidence="1">Belongs to the disease resistance NB-LRR family.</text>
</comment>
<reference evidence="8" key="2">
    <citation type="submission" date="2025-08" db="UniProtKB">
        <authorList>
            <consortium name="RefSeq"/>
        </authorList>
    </citation>
    <scope>IDENTIFICATION</scope>
</reference>
<keyword evidence="2" id="KW-0547">Nucleotide-binding</keyword>
<dbReference type="Gene3D" id="3.40.50.300">
    <property type="entry name" value="P-loop containing nucleotide triphosphate hydrolases"/>
    <property type="match status" value="1"/>
</dbReference>
<dbReference type="SMART" id="SM00382">
    <property type="entry name" value="AAA"/>
    <property type="match status" value="1"/>
</dbReference>
<keyword evidence="3" id="KW-0611">Plant defense</keyword>
<dbReference type="Proteomes" id="UP000694886">
    <property type="component" value="Chromosome 5"/>
</dbReference>
<dbReference type="PANTHER" id="PTHR33463">
    <property type="entry name" value="NB-ARC DOMAIN-CONTAINING PROTEIN-RELATED"/>
    <property type="match status" value="1"/>
</dbReference>
<dbReference type="SUPFAM" id="SSF52058">
    <property type="entry name" value="L domain-like"/>
    <property type="match status" value="2"/>
</dbReference>
<dbReference type="InterPro" id="IPR032675">
    <property type="entry name" value="LRR_dom_sf"/>
</dbReference>
<dbReference type="Gene3D" id="1.10.8.430">
    <property type="entry name" value="Helical domain of apoptotic protease-activating factors"/>
    <property type="match status" value="1"/>
</dbReference>
<dbReference type="Pfam" id="PF00931">
    <property type="entry name" value="NB-ARC"/>
    <property type="match status" value="1"/>
</dbReference>
<dbReference type="SUPFAM" id="SSF52047">
    <property type="entry name" value="RNI-like"/>
    <property type="match status" value="1"/>
</dbReference>